<organism evidence="15 16">
    <name type="scientific">Petrolisthes manimaculis</name>
    <dbReference type="NCBI Taxonomy" id="1843537"/>
    <lineage>
        <taxon>Eukaryota</taxon>
        <taxon>Metazoa</taxon>
        <taxon>Ecdysozoa</taxon>
        <taxon>Arthropoda</taxon>
        <taxon>Crustacea</taxon>
        <taxon>Multicrustacea</taxon>
        <taxon>Malacostraca</taxon>
        <taxon>Eumalacostraca</taxon>
        <taxon>Eucarida</taxon>
        <taxon>Decapoda</taxon>
        <taxon>Pleocyemata</taxon>
        <taxon>Anomura</taxon>
        <taxon>Galatheoidea</taxon>
        <taxon>Porcellanidae</taxon>
        <taxon>Petrolisthes</taxon>
    </lineage>
</organism>
<evidence type="ECO:0000256" key="3">
    <source>
        <dbReference type="ARBA" id="ARBA00022723"/>
    </source>
</evidence>
<accession>A0AAE1TYB1</accession>
<dbReference type="Pfam" id="PF00104">
    <property type="entry name" value="Hormone_recep"/>
    <property type="match status" value="1"/>
</dbReference>
<dbReference type="InterPro" id="IPR035500">
    <property type="entry name" value="NHR-like_dom_sf"/>
</dbReference>
<sequence>MKRSLQRTEVINNDRSTTDSNSRIKPHVSVLNIPPPPPPPPHPPPPSPHPPPPSPSSSSFPPASTNNSPHTSYHHQHHHHQMHHLHHVHSGGSSSSSGSGGGGGQNNITHNTGITQHSVIVPNSAVLHQHGGVSGVGVSIIGGGGGGNVGGGSGGAVGMTVGMNVGALCCAICGDRATGKHYGAHSCDGCKGFFRRSVRKNHTYNCRFNRNCTVDKDKRNQCRYCRLRKCIRSGMKKEAVQNERDRISNRRQSYDETSGTSGGMNLNTILNAEQLSRQFSPAGEEVSVQSKKVAGVSDVCASMKQQLLVLVEWAKYIPAFCDLTLDDQVALLRAHAGEHLLLGAAWRSLNLHDLILLGNDCVILRNSTEMEISRIGQRIMDELIRPLRLVQLDDNEYACVKAIVFFDPIIRGLRDVEKVKALRYQVQLLLEDYINDRQFESRGRFGQILLSLPALQSITWQMIEQIQFAKLFGNAKIDNLLQEMLLGGANTEGVNGGLSSGNGGDTDGPAGGGYGGGDGGIGIGVPAPPPGGVGLPIPLGAATAAGGGLALGMVGSGGSGSGGGGGGGSGGSGSGSGGGDGGGGTDGVSILSPPNPGFQTPSPSNGQLRVIHQRDYCKDLDQRTFKQEAADSNYDI</sequence>
<evidence type="ECO:0000256" key="5">
    <source>
        <dbReference type="ARBA" id="ARBA00022833"/>
    </source>
</evidence>
<evidence type="ECO:0000256" key="2">
    <source>
        <dbReference type="ARBA" id="ARBA00006421"/>
    </source>
</evidence>
<dbReference type="FunFam" id="1.10.565.10:FF:000026">
    <property type="entry name" value="Hepatocyte nuclear factor 4"/>
    <property type="match status" value="1"/>
</dbReference>
<feature type="compositionally biased region" description="Basic and acidic residues" evidence="12">
    <location>
        <begin position="241"/>
        <end position="254"/>
    </location>
</feature>
<keyword evidence="10 11" id="KW-0539">Nucleus</keyword>
<feature type="compositionally biased region" description="Gly residues" evidence="12">
    <location>
        <begin position="496"/>
        <end position="523"/>
    </location>
</feature>
<proteinExistence type="inferred from homology"/>
<dbReference type="SUPFAM" id="SSF57716">
    <property type="entry name" value="Glucocorticoid receptor-like (DNA-binding domain)"/>
    <property type="match status" value="1"/>
</dbReference>
<keyword evidence="4 11" id="KW-0863">Zinc-finger</keyword>
<dbReference type="PROSITE" id="PS00031">
    <property type="entry name" value="NUCLEAR_REC_DBD_1"/>
    <property type="match status" value="1"/>
</dbReference>
<dbReference type="InterPro" id="IPR049635">
    <property type="entry name" value="HNF4_LBD"/>
</dbReference>
<gene>
    <name evidence="15" type="ORF">Pmani_025542</name>
</gene>
<evidence type="ECO:0000256" key="1">
    <source>
        <dbReference type="ARBA" id="ARBA00004123"/>
    </source>
</evidence>
<feature type="domain" description="Nuclear receptor" evidence="13">
    <location>
        <begin position="167"/>
        <end position="242"/>
    </location>
</feature>
<evidence type="ECO:0000256" key="10">
    <source>
        <dbReference type="ARBA" id="ARBA00023242"/>
    </source>
</evidence>
<feature type="compositionally biased region" description="Pro residues" evidence="12">
    <location>
        <begin position="33"/>
        <end position="55"/>
    </location>
</feature>
<evidence type="ECO:0000256" key="7">
    <source>
        <dbReference type="ARBA" id="ARBA00023125"/>
    </source>
</evidence>
<dbReference type="SMART" id="SM00399">
    <property type="entry name" value="ZnF_C4"/>
    <property type="match status" value="1"/>
</dbReference>
<dbReference type="EMBL" id="JAWZYT010002744">
    <property type="protein sequence ID" value="KAK4302357.1"/>
    <property type="molecule type" value="Genomic_DNA"/>
</dbReference>
<comment type="similarity">
    <text evidence="2">Belongs to the nuclear hormone receptor family. NR2 subfamily.</text>
</comment>
<comment type="caution">
    <text evidence="15">The sequence shown here is derived from an EMBL/GenBank/DDBJ whole genome shotgun (WGS) entry which is preliminary data.</text>
</comment>
<dbReference type="GO" id="GO:0003707">
    <property type="term" value="F:nuclear steroid receptor activity"/>
    <property type="evidence" value="ECO:0007669"/>
    <property type="project" value="InterPro"/>
</dbReference>
<feature type="compositionally biased region" description="Polar residues" evidence="12">
    <location>
        <begin position="597"/>
        <end position="607"/>
    </location>
</feature>
<dbReference type="SUPFAM" id="SSF48508">
    <property type="entry name" value="Nuclear receptor ligand-binding domain"/>
    <property type="match status" value="1"/>
</dbReference>
<keyword evidence="6 11" id="KW-0805">Transcription regulation</keyword>
<evidence type="ECO:0000256" key="6">
    <source>
        <dbReference type="ARBA" id="ARBA00023015"/>
    </source>
</evidence>
<feature type="compositionally biased region" description="Polar residues" evidence="12">
    <location>
        <begin position="7"/>
        <end position="23"/>
    </location>
</feature>
<dbReference type="InterPro" id="IPR001628">
    <property type="entry name" value="Znf_hrmn_rcpt"/>
</dbReference>
<feature type="domain" description="NR LBD" evidence="14">
    <location>
        <begin position="261"/>
        <end position="488"/>
    </location>
</feature>
<feature type="compositionally biased region" description="Low complexity" evidence="12">
    <location>
        <begin position="56"/>
        <end position="71"/>
    </location>
</feature>
<keyword evidence="7 11" id="KW-0238">DNA-binding</keyword>
<dbReference type="AlphaFoldDB" id="A0AAE1TYB1"/>
<keyword evidence="5 11" id="KW-0862">Zinc</keyword>
<dbReference type="PANTHER" id="PTHR24083">
    <property type="entry name" value="NUCLEAR HORMONE RECEPTOR"/>
    <property type="match status" value="1"/>
</dbReference>
<keyword evidence="8 11" id="KW-0804">Transcription</keyword>
<evidence type="ECO:0000256" key="8">
    <source>
        <dbReference type="ARBA" id="ARBA00023163"/>
    </source>
</evidence>
<evidence type="ECO:0000313" key="16">
    <source>
        <dbReference type="Proteomes" id="UP001292094"/>
    </source>
</evidence>
<dbReference type="InterPro" id="IPR049636">
    <property type="entry name" value="HNF4-like_DBD"/>
</dbReference>
<dbReference type="InterPro" id="IPR001723">
    <property type="entry name" value="Nuclear_hrmn_rcpt"/>
</dbReference>
<keyword evidence="3 11" id="KW-0479">Metal-binding</keyword>
<feature type="region of interest" description="Disordered" evidence="12">
    <location>
        <begin position="1"/>
        <end position="111"/>
    </location>
</feature>
<dbReference type="GO" id="GO:0005634">
    <property type="term" value="C:nucleus"/>
    <property type="evidence" value="ECO:0007669"/>
    <property type="project" value="UniProtKB-SubCell"/>
</dbReference>
<dbReference type="InterPro" id="IPR050274">
    <property type="entry name" value="Nuclear_hormone_rcpt_NR2"/>
</dbReference>
<dbReference type="GO" id="GO:0008270">
    <property type="term" value="F:zinc ion binding"/>
    <property type="evidence" value="ECO:0007669"/>
    <property type="project" value="UniProtKB-KW"/>
</dbReference>
<name>A0AAE1TYB1_9EUCA</name>
<comment type="subcellular location">
    <subcellularLocation>
        <location evidence="1 11">Nucleus</location>
    </subcellularLocation>
</comment>
<evidence type="ECO:0000256" key="12">
    <source>
        <dbReference type="SAM" id="MobiDB-lite"/>
    </source>
</evidence>
<evidence type="ECO:0000256" key="11">
    <source>
        <dbReference type="RuleBase" id="RU004334"/>
    </source>
</evidence>
<feature type="compositionally biased region" description="Gly residues" evidence="12">
    <location>
        <begin position="560"/>
        <end position="586"/>
    </location>
</feature>
<dbReference type="PROSITE" id="PS51843">
    <property type="entry name" value="NR_LBD"/>
    <property type="match status" value="1"/>
</dbReference>
<dbReference type="PRINTS" id="PR00047">
    <property type="entry name" value="STROIDFINGER"/>
</dbReference>
<dbReference type="CDD" id="cd06960">
    <property type="entry name" value="NR_DBD_HNF4A"/>
    <property type="match status" value="1"/>
</dbReference>
<keyword evidence="9 11" id="KW-0675">Receptor</keyword>
<dbReference type="PRINTS" id="PR00398">
    <property type="entry name" value="STRDHORMONER"/>
</dbReference>
<protein>
    <recommendedName>
        <fullName evidence="17">Hepatocyte nuclear factor 4</fullName>
    </recommendedName>
</protein>
<dbReference type="PROSITE" id="PS51030">
    <property type="entry name" value="NUCLEAR_REC_DBD_2"/>
    <property type="match status" value="1"/>
</dbReference>
<feature type="region of interest" description="Disordered" evidence="12">
    <location>
        <begin position="496"/>
        <end position="527"/>
    </location>
</feature>
<dbReference type="Pfam" id="PF00105">
    <property type="entry name" value="zf-C4"/>
    <property type="match status" value="1"/>
</dbReference>
<reference evidence="15" key="1">
    <citation type="submission" date="2023-11" db="EMBL/GenBank/DDBJ databases">
        <title>Genome assemblies of two species of porcelain crab, Petrolisthes cinctipes and Petrolisthes manimaculis (Anomura: Porcellanidae).</title>
        <authorList>
            <person name="Angst P."/>
        </authorList>
    </citation>
    <scope>NUCLEOTIDE SEQUENCE</scope>
    <source>
        <strain evidence="15">PB745_02</strain>
        <tissue evidence="15">Gill</tissue>
    </source>
</reference>
<evidence type="ECO:0000256" key="4">
    <source>
        <dbReference type="ARBA" id="ARBA00022771"/>
    </source>
</evidence>
<dbReference type="Proteomes" id="UP001292094">
    <property type="component" value="Unassembled WGS sequence"/>
</dbReference>
<dbReference type="PRINTS" id="PR00545">
    <property type="entry name" value="RETINOIDXR"/>
</dbReference>
<evidence type="ECO:0000256" key="9">
    <source>
        <dbReference type="ARBA" id="ARBA00023170"/>
    </source>
</evidence>
<evidence type="ECO:0000259" key="13">
    <source>
        <dbReference type="PROSITE" id="PS51030"/>
    </source>
</evidence>
<dbReference type="GO" id="GO:0000978">
    <property type="term" value="F:RNA polymerase II cis-regulatory region sequence-specific DNA binding"/>
    <property type="evidence" value="ECO:0007669"/>
    <property type="project" value="InterPro"/>
</dbReference>
<evidence type="ECO:0000313" key="15">
    <source>
        <dbReference type="EMBL" id="KAK4302357.1"/>
    </source>
</evidence>
<evidence type="ECO:0000259" key="14">
    <source>
        <dbReference type="PROSITE" id="PS51843"/>
    </source>
</evidence>
<feature type="compositionally biased region" description="Basic residues" evidence="12">
    <location>
        <begin position="72"/>
        <end position="89"/>
    </location>
</feature>
<dbReference type="InterPro" id="IPR000536">
    <property type="entry name" value="Nucl_hrmn_rcpt_lig-bd"/>
</dbReference>
<feature type="region of interest" description="Disordered" evidence="12">
    <location>
        <begin position="241"/>
        <end position="261"/>
    </location>
</feature>
<dbReference type="Gene3D" id="1.10.565.10">
    <property type="entry name" value="Retinoid X Receptor"/>
    <property type="match status" value="1"/>
</dbReference>
<keyword evidence="16" id="KW-1185">Reference proteome</keyword>
<dbReference type="SMART" id="SM00430">
    <property type="entry name" value="HOLI"/>
    <property type="match status" value="1"/>
</dbReference>
<dbReference type="InterPro" id="IPR000003">
    <property type="entry name" value="Retinoid-X_rcpt/HNF4"/>
</dbReference>
<feature type="region of interest" description="Disordered" evidence="12">
    <location>
        <begin position="560"/>
        <end position="610"/>
    </location>
</feature>
<dbReference type="FunFam" id="3.30.50.10:FF:000012">
    <property type="entry name" value="Hepatocyte nuclear factor 4, alpha"/>
    <property type="match status" value="1"/>
</dbReference>
<evidence type="ECO:0008006" key="17">
    <source>
        <dbReference type="Google" id="ProtNLM"/>
    </source>
</evidence>
<dbReference type="InterPro" id="IPR013088">
    <property type="entry name" value="Znf_NHR/GATA"/>
</dbReference>
<dbReference type="Gene3D" id="3.30.50.10">
    <property type="entry name" value="Erythroid Transcription Factor GATA-1, subunit A"/>
    <property type="match status" value="1"/>
</dbReference>
<dbReference type="CDD" id="cd06931">
    <property type="entry name" value="NR_LBD_HNF4_like"/>
    <property type="match status" value="1"/>
</dbReference>